<dbReference type="Proteomes" id="UP000000792">
    <property type="component" value="Chromosome"/>
</dbReference>
<dbReference type="Pfam" id="PF13193">
    <property type="entry name" value="AMP-binding_C"/>
    <property type="match status" value="1"/>
</dbReference>
<comment type="similarity">
    <text evidence="1">Belongs to the ATP-dependent AMP-binding enzyme family.</text>
</comment>
<feature type="transmembrane region" description="Helical" evidence="3">
    <location>
        <begin position="239"/>
        <end position="261"/>
    </location>
</feature>
<keyword evidence="2 6" id="KW-0436">Ligase</keyword>
<dbReference type="GO" id="GO:0016405">
    <property type="term" value="F:CoA-ligase activity"/>
    <property type="evidence" value="ECO:0000318"/>
    <property type="project" value="GO_Central"/>
</dbReference>
<dbReference type="OrthoDB" id="35688at2157"/>
<dbReference type="PhylomeDB" id="A9A1S0"/>
<dbReference type="STRING" id="436308.Nmar_0141"/>
<gene>
    <name evidence="6" type="ordered locus">Nmar_0141</name>
</gene>
<dbReference type="InterPro" id="IPR020845">
    <property type="entry name" value="AMP-binding_CS"/>
</dbReference>
<dbReference type="eggNOG" id="arCOG00856">
    <property type="taxonomic scope" value="Archaea"/>
</dbReference>
<dbReference type="PANTHER" id="PTHR43201:SF5">
    <property type="entry name" value="MEDIUM-CHAIN ACYL-COA LIGASE ACSF2, MITOCHONDRIAL"/>
    <property type="match status" value="1"/>
</dbReference>
<keyword evidence="3" id="KW-0812">Transmembrane</keyword>
<dbReference type="InterPro" id="IPR025110">
    <property type="entry name" value="AMP-bd_C"/>
</dbReference>
<sequence length="485" mass="55773">MSEENKIINSETINQIFYDIFKNNWNEYFIFDTITQKKIKYSEFYNEIQLCIDKLTKNGITEGSTICLILENSYNFVKIIFSCIFSNLTVVPIDPQKGSEEIKEIIDSVNPQTIIFDNQKNIFSKNSIEISKIVNDTQFSKPQKLEQIRNIDSDKDFLITFTSGSTGKSKGVIHSLKNLIHCSLSFNEKFHFNSKNVFLHCLPMSYMAGILNSIILPFISNSKIVIIPRFTVKTVLDFWSIPLKYSVNTFWFTPTMIGLILKFDRKNKIDLSDKNLIGCVATSSLNTSVKNDFEKKYDIELFESYGLSELLFVSTNSPNNNSFTAGQLISGTNVKFDNDEILVKVPWMFKKYFNSEKNNLENNYFSTGDLGKISKDNLLIITGRKKDLIIKGGINISPKKIEDFILNKKFLKECVILGFPDPILGEKIVCFILKNSIDTDSKKELNKKIVEHLGNDYHIDEFKELIEIPKNINGKIDKIQIRNFF</sequence>
<accession>A9A1S0</accession>
<keyword evidence="7" id="KW-1185">Reference proteome</keyword>
<organism evidence="6 7">
    <name type="scientific">Nitrosopumilus maritimus (strain SCM1)</name>
    <dbReference type="NCBI Taxonomy" id="436308"/>
    <lineage>
        <taxon>Archaea</taxon>
        <taxon>Nitrososphaerota</taxon>
        <taxon>Nitrososphaeria</taxon>
        <taxon>Nitrosopumilales</taxon>
        <taxon>Nitrosopumilaceae</taxon>
        <taxon>Nitrosopumilus</taxon>
    </lineage>
</organism>
<dbReference type="Gene3D" id="3.30.300.30">
    <property type="match status" value="1"/>
</dbReference>
<keyword evidence="3" id="KW-1133">Transmembrane helix</keyword>
<dbReference type="EnsemblBacteria" id="ABX12041">
    <property type="protein sequence ID" value="ABX12041"/>
    <property type="gene ID" value="Nmar_0141"/>
</dbReference>
<protein>
    <submittedName>
        <fullName evidence="6">AMP-dependent synthetase and ligase</fullName>
    </submittedName>
</protein>
<evidence type="ECO:0000256" key="3">
    <source>
        <dbReference type="SAM" id="Phobius"/>
    </source>
</evidence>
<dbReference type="InterPro" id="IPR042099">
    <property type="entry name" value="ANL_N_sf"/>
</dbReference>
<dbReference type="InterPro" id="IPR045851">
    <property type="entry name" value="AMP-bd_C_sf"/>
</dbReference>
<feature type="transmembrane region" description="Helical" evidence="3">
    <location>
        <begin position="197"/>
        <end position="219"/>
    </location>
</feature>
<dbReference type="HOGENOM" id="CLU_000022_59_0_2"/>
<keyword evidence="3" id="KW-0472">Membrane</keyword>
<evidence type="ECO:0000256" key="1">
    <source>
        <dbReference type="ARBA" id="ARBA00006432"/>
    </source>
</evidence>
<dbReference type="EMBL" id="CP000866">
    <property type="protein sequence ID" value="ABX12041.1"/>
    <property type="molecule type" value="Genomic_DNA"/>
</dbReference>
<dbReference type="CDD" id="cd04433">
    <property type="entry name" value="AFD_class_I"/>
    <property type="match status" value="1"/>
</dbReference>
<dbReference type="RefSeq" id="WP_012214528.1">
    <property type="nucleotide sequence ID" value="NC_010085.1"/>
</dbReference>
<dbReference type="SUPFAM" id="SSF56801">
    <property type="entry name" value="Acetyl-CoA synthetase-like"/>
    <property type="match status" value="1"/>
</dbReference>
<dbReference type="KEGG" id="nmr:Nmar_0141"/>
<reference evidence="6 7" key="1">
    <citation type="journal article" date="2010" name="Proc. Natl. Acad. Sci. U.S.A.">
        <title>Nitrosopumilus maritimus genome reveals unique mechanisms for nitrification and autotrophy in globally distributed marine crenarchaea.</title>
        <authorList>
            <person name="Walker C.B."/>
            <person name="de la Torre J.R."/>
            <person name="Klotz M.G."/>
            <person name="Urakawa H."/>
            <person name="Pinel N."/>
            <person name="Arp D.J."/>
            <person name="Brochier-Armanet C."/>
            <person name="Chain P.S."/>
            <person name="Chan P.P."/>
            <person name="Gollabgir A."/>
            <person name="Hemp J."/>
            <person name="Hugler M."/>
            <person name="Karr E.A."/>
            <person name="Konneke M."/>
            <person name="Shin M."/>
            <person name="Lawton T.J."/>
            <person name="Lowe T."/>
            <person name="Martens-Habbena W."/>
            <person name="Sayavedra-Soto L.A."/>
            <person name="Lang D."/>
            <person name="Sievert S.M."/>
            <person name="Rosenzweig A.C."/>
            <person name="Manning G."/>
            <person name="Stahl D.A."/>
        </authorList>
    </citation>
    <scope>NUCLEOTIDE SEQUENCE [LARGE SCALE GENOMIC DNA]</scope>
    <source>
        <strain evidence="6 7">SCM1</strain>
    </source>
</reference>
<feature type="domain" description="AMP-binding enzyme C-terminal" evidence="5">
    <location>
        <begin position="400"/>
        <end position="475"/>
    </location>
</feature>
<dbReference type="PROSITE" id="PS00455">
    <property type="entry name" value="AMP_BINDING"/>
    <property type="match status" value="1"/>
</dbReference>
<dbReference type="FunCoup" id="A9A1S0">
    <property type="interactions" value="13"/>
</dbReference>
<dbReference type="InterPro" id="IPR000873">
    <property type="entry name" value="AMP-dep_synth/lig_dom"/>
</dbReference>
<proteinExistence type="inferred from homology"/>
<evidence type="ECO:0000256" key="2">
    <source>
        <dbReference type="ARBA" id="ARBA00022598"/>
    </source>
</evidence>
<dbReference type="GeneID" id="5774385"/>
<evidence type="ECO:0000313" key="6">
    <source>
        <dbReference type="EMBL" id="ABX12041.1"/>
    </source>
</evidence>
<dbReference type="Gene3D" id="3.40.50.12780">
    <property type="entry name" value="N-terminal domain of ligase-like"/>
    <property type="match status" value="1"/>
</dbReference>
<feature type="domain" description="AMP-dependent synthetase/ligase" evidence="4">
    <location>
        <begin position="36"/>
        <end position="352"/>
    </location>
</feature>
<dbReference type="PANTHER" id="PTHR43201">
    <property type="entry name" value="ACYL-COA SYNTHETASE"/>
    <property type="match status" value="1"/>
</dbReference>
<evidence type="ECO:0000259" key="5">
    <source>
        <dbReference type="Pfam" id="PF13193"/>
    </source>
</evidence>
<evidence type="ECO:0000313" key="7">
    <source>
        <dbReference type="Proteomes" id="UP000000792"/>
    </source>
</evidence>
<dbReference type="Pfam" id="PF00501">
    <property type="entry name" value="AMP-binding"/>
    <property type="match status" value="1"/>
</dbReference>
<name>A9A1S0_NITMS</name>
<dbReference type="InParanoid" id="A9A1S0"/>
<dbReference type="AlphaFoldDB" id="A9A1S0"/>
<evidence type="ECO:0000259" key="4">
    <source>
        <dbReference type="Pfam" id="PF00501"/>
    </source>
</evidence>